<dbReference type="Pfam" id="PF10106">
    <property type="entry name" value="DUF2345"/>
    <property type="match status" value="1"/>
</dbReference>
<dbReference type="EMBL" id="JXQQ01000095">
    <property type="protein sequence ID" value="KIQ20854.1"/>
    <property type="molecule type" value="Genomic_DNA"/>
</dbReference>
<sequence>AGKSLLVSAKDAVRIAAFEKGMRLIAASSDIDLEALSNSIHILAKLDVKADANRITITAKEEVVINGGTSYTHWNAAGIENGTKGMWREHAAVHSLVGPSNKPGPRLPEPVTLKELEQKQSLAFILRSHPTDGRVFADEPYTLYKGDAKVEDGVTDENGQLIIKDHQKGTPKYTVKLSNGHEFDLPVKEKLEELDDQLAARGFRAAQDDAKDRLRHQRHREGN</sequence>
<gene>
    <name evidence="2" type="ORF">RT97_27850</name>
</gene>
<dbReference type="InterPro" id="IPR018769">
    <property type="entry name" value="VgrG2_DUF2345"/>
</dbReference>
<evidence type="ECO:0000313" key="2">
    <source>
        <dbReference type="EMBL" id="KIQ20854.1"/>
    </source>
</evidence>
<evidence type="ECO:0000259" key="1">
    <source>
        <dbReference type="Pfam" id="PF10106"/>
    </source>
</evidence>
<comment type="caution">
    <text evidence="2">The sequence shown here is derived from an EMBL/GenBank/DDBJ whole genome shotgun (WGS) entry which is preliminary data.</text>
</comment>
<organism evidence="2 3">
    <name type="scientific">Variovorax paradoxus</name>
    <dbReference type="NCBI Taxonomy" id="34073"/>
    <lineage>
        <taxon>Bacteria</taxon>
        <taxon>Pseudomonadati</taxon>
        <taxon>Pseudomonadota</taxon>
        <taxon>Betaproteobacteria</taxon>
        <taxon>Burkholderiales</taxon>
        <taxon>Comamonadaceae</taxon>
        <taxon>Variovorax</taxon>
    </lineage>
</organism>
<protein>
    <recommendedName>
        <fullName evidence="1">DUF2345 domain-containing protein</fullName>
    </recommendedName>
</protein>
<evidence type="ECO:0000313" key="3">
    <source>
        <dbReference type="Proteomes" id="UP000032067"/>
    </source>
</evidence>
<dbReference type="RefSeq" id="WP_042582100.1">
    <property type="nucleotide sequence ID" value="NZ_JXQQ01000095.1"/>
</dbReference>
<dbReference type="OrthoDB" id="1907165at2"/>
<feature type="domain" description="DUF2345" evidence="1">
    <location>
        <begin position="1"/>
        <end position="100"/>
    </location>
</feature>
<proteinExistence type="predicted"/>
<dbReference type="AlphaFoldDB" id="A0A0D0LQI2"/>
<feature type="non-terminal residue" evidence="2">
    <location>
        <position position="1"/>
    </location>
</feature>
<name>A0A0D0LQI2_VARPD</name>
<accession>A0A0D0LQI2</accession>
<reference evidence="2 3" key="1">
    <citation type="submission" date="2014-12" db="EMBL/GenBank/DDBJ databases">
        <title>16Stimator: statistical estimation of ribosomal gene copy numbers from draft genome assemblies.</title>
        <authorList>
            <person name="Perisin M.A."/>
            <person name="Vetter M."/>
            <person name="Gilbert J.A."/>
            <person name="Bergelson J."/>
        </authorList>
    </citation>
    <scope>NUCLEOTIDE SEQUENCE [LARGE SCALE GENOMIC DNA]</scope>
    <source>
        <strain evidence="2 3">MEDvA23</strain>
    </source>
</reference>
<dbReference type="Proteomes" id="UP000032067">
    <property type="component" value="Unassembled WGS sequence"/>
</dbReference>